<accession>A0A0M3KH41</accession>
<reference evidence="2" key="1">
    <citation type="submission" date="2017-02" db="UniProtKB">
        <authorList>
            <consortium name="WormBaseParasite"/>
        </authorList>
    </citation>
    <scope>IDENTIFICATION</scope>
</reference>
<evidence type="ECO:0000313" key="2">
    <source>
        <dbReference type="WBParaSite" id="ASIM_0002030501-mRNA-1"/>
    </source>
</evidence>
<feature type="region of interest" description="Disordered" evidence="1">
    <location>
        <begin position="1"/>
        <end position="44"/>
    </location>
</feature>
<feature type="compositionally biased region" description="Polar residues" evidence="1">
    <location>
        <begin position="33"/>
        <end position="44"/>
    </location>
</feature>
<proteinExistence type="predicted"/>
<organism evidence="2">
    <name type="scientific">Anisakis simplex</name>
    <name type="common">Herring worm</name>
    <dbReference type="NCBI Taxonomy" id="6269"/>
    <lineage>
        <taxon>Eukaryota</taxon>
        <taxon>Metazoa</taxon>
        <taxon>Ecdysozoa</taxon>
        <taxon>Nematoda</taxon>
        <taxon>Chromadorea</taxon>
        <taxon>Rhabditida</taxon>
        <taxon>Spirurina</taxon>
        <taxon>Ascaridomorpha</taxon>
        <taxon>Ascaridoidea</taxon>
        <taxon>Anisakidae</taxon>
        <taxon>Anisakis</taxon>
        <taxon>Anisakis simplex complex</taxon>
    </lineage>
</organism>
<sequence>LEEVVRRLSDQYILSSTPKPSFESLDSEPPQQPQQVNIPLKSPT</sequence>
<protein>
    <submittedName>
        <fullName evidence="2">Dystrophin</fullName>
    </submittedName>
</protein>
<name>A0A0M3KH41_ANISI</name>
<dbReference type="AlphaFoldDB" id="A0A0M3KH41"/>
<dbReference type="WBParaSite" id="ASIM_0002030501-mRNA-1">
    <property type="protein sequence ID" value="ASIM_0002030501-mRNA-1"/>
    <property type="gene ID" value="ASIM_0002030501"/>
</dbReference>
<evidence type="ECO:0000256" key="1">
    <source>
        <dbReference type="SAM" id="MobiDB-lite"/>
    </source>
</evidence>